<sequence length="257" mass="27719">MGILLNDKIILITNCSTPLGKAIAQRLGFSGANLFVSDSNEQKLRKATHDLKELGLKVTGAVVDVAISDQRKQLFDEVEKKYGGLDVLVVNNPVNNIKGEISSNTKMEFDEIYSKYLTTPFKLCRDAVPLLSKSGKGGSVILMTSFAAYSPFEEIGLYSACATGLLGLTKAASLDLAKKNIRVNSVALGMMLNDSTGAFWSNEKDEARIQQLSTLIPLGRVPKSSECTALIEFLASSRSRYVTGENCVVNGGVSVRV</sequence>
<dbReference type="InterPro" id="IPR002347">
    <property type="entry name" value="SDR_fam"/>
</dbReference>
<dbReference type="PANTHER" id="PTHR43943:SF2">
    <property type="entry name" value="DEHYDROGENASE_REDUCTASE 4"/>
    <property type="match status" value="1"/>
</dbReference>
<dbReference type="Pfam" id="PF13561">
    <property type="entry name" value="adh_short_C2"/>
    <property type="match status" value="1"/>
</dbReference>
<protein>
    <submittedName>
        <fullName evidence="3">Uncharacterized protein</fullName>
    </submittedName>
</protein>
<dbReference type="Gene3D" id="3.40.50.720">
    <property type="entry name" value="NAD(P)-binding Rossmann-like Domain"/>
    <property type="match status" value="1"/>
</dbReference>
<dbReference type="InterPro" id="IPR036291">
    <property type="entry name" value="NAD(P)-bd_dom_sf"/>
</dbReference>
<dbReference type="PANTHER" id="PTHR43943">
    <property type="entry name" value="DEHYDROGENASE/REDUCTASE (SDR FAMILY) MEMBER 4"/>
    <property type="match status" value="1"/>
</dbReference>
<comment type="similarity">
    <text evidence="1">Belongs to the short-chain dehydrogenases/reductases (SDR) family.</text>
</comment>
<dbReference type="PRINTS" id="PR00081">
    <property type="entry name" value="GDHRDH"/>
</dbReference>
<name>A0A914XV04_9BILA</name>
<evidence type="ECO:0000256" key="1">
    <source>
        <dbReference type="ARBA" id="ARBA00006484"/>
    </source>
</evidence>
<organism evidence="2 3">
    <name type="scientific">Panagrolaimus superbus</name>
    <dbReference type="NCBI Taxonomy" id="310955"/>
    <lineage>
        <taxon>Eukaryota</taxon>
        <taxon>Metazoa</taxon>
        <taxon>Ecdysozoa</taxon>
        <taxon>Nematoda</taxon>
        <taxon>Chromadorea</taxon>
        <taxon>Rhabditida</taxon>
        <taxon>Tylenchina</taxon>
        <taxon>Panagrolaimomorpha</taxon>
        <taxon>Panagrolaimoidea</taxon>
        <taxon>Panagrolaimidae</taxon>
        <taxon>Panagrolaimus</taxon>
    </lineage>
</organism>
<dbReference type="WBParaSite" id="PSU_v2.g10372.t1">
    <property type="protein sequence ID" value="PSU_v2.g10372.t1"/>
    <property type="gene ID" value="PSU_v2.g10372"/>
</dbReference>
<reference evidence="3" key="1">
    <citation type="submission" date="2022-11" db="UniProtKB">
        <authorList>
            <consortium name="WormBaseParasite"/>
        </authorList>
    </citation>
    <scope>IDENTIFICATION</scope>
</reference>
<evidence type="ECO:0000313" key="2">
    <source>
        <dbReference type="Proteomes" id="UP000887577"/>
    </source>
</evidence>
<dbReference type="Proteomes" id="UP000887577">
    <property type="component" value="Unplaced"/>
</dbReference>
<dbReference type="SUPFAM" id="SSF51735">
    <property type="entry name" value="NAD(P)-binding Rossmann-fold domains"/>
    <property type="match status" value="1"/>
</dbReference>
<keyword evidence="2" id="KW-1185">Reference proteome</keyword>
<accession>A0A914XV04</accession>
<dbReference type="AlphaFoldDB" id="A0A914XV04"/>
<evidence type="ECO:0000313" key="3">
    <source>
        <dbReference type="WBParaSite" id="PSU_v2.g10372.t1"/>
    </source>
</evidence>
<proteinExistence type="inferred from homology"/>